<evidence type="ECO:0000256" key="5">
    <source>
        <dbReference type="SAM" id="MobiDB-lite"/>
    </source>
</evidence>
<dbReference type="EnsemblMetazoa" id="XM_030989081">
    <property type="protein sequence ID" value="XP_030844941"/>
    <property type="gene ID" value="LOC576968"/>
</dbReference>
<proteinExistence type="inferred from homology"/>
<feature type="compositionally biased region" description="Polar residues" evidence="5">
    <location>
        <begin position="251"/>
        <end position="272"/>
    </location>
</feature>
<evidence type="ECO:0000256" key="3">
    <source>
        <dbReference type="ARBA" id="ARBA00023006"/>
    </source>
</evidence>
<comment type="similarity">
    <text evidence="2 4">Belongs to the ATG13 family. Metazoan subfamily.</text>
</comment>
<feature type="compositionally biased region" description="Polar residues" evidence="5">
    <location>
        <begin position="378"/>
        <end position="390"/>
    </location>
</feature>
<dbReference type="Proteomes" id="UP000007110">
    <property type="component" value="Unassembled WGS sequence"/>
</dbReference>
<dbReference type="OMA" id="ETWYISL"/>
<sequence length="472" mass="51409">MMGRAMDGQQPSHGITEKEERDLRKFTKFLALKAIQVIVQSRTGEKTNTRSKSNTDGTDWFNLAIPEKATVKSHAKKLLMTDIPRAGYPLNVEITLETAEGDKMVLESWSLAVNDTVDPNTKVHYTVYNRMGLLLKSLICVSRVTPAYRIARRQGTGDYRILSRVFFGETKLSLLGEDFSSVQVGSVPTPVGTVILNVAYRTKLTISTSRHISRVRAPVPLKEDHYSTSPSHKGPGPGLPVGTKPSIGIEDSNTTLDSSQDYIVGSFSTSPPDNYAFPSRGDQATPSPVRGRGASEDRLTKPPSSSTPGGFDLPGRLGPFASPKNVAGSESLISDDIPFGSLLQEVGGSMADKFIVTGNEDQPSAQEGADQPDWTGLDLSQHSNKSSLPSDSDDFVMVDLNPAFAKQDTSSDLVAFCCQFQQAPPLELFDHQPTLGETLSKLPERLAQFKENESEFDAFVASLQRDVDEYSD</sequence>
<evidence type="ECO:0000256" key="2">
    <source>
        <dbReference type="ARBA" id="ARBA00007341"/>
    </source>
</evidence>
<dbReference type="GO" id="GO:0000423">
    <property type="term" value="P:mitophagy"/>
    <property type="evidence" value="ECO:0000318"/>
    <property type="project" value="GO_Central"/>
</dbReference>
<dbReference type="InterPro" id="IPR018731">
    <property type="entry name" value="Atg13_N"/>
</dbReference>
<reference evidence="7" key="2">
    <citation type="submission" date="2021-01" db="UniProtKB">
        <authorList>
            <consortium name="EnsemblMetazoa"/>
        </authorList>
    </citation>
    <scope>IDENTIFICATION</scope>
</reference>
<dbReference type="InterPro" id="IPR040182">
    <property type="entry name" value="ATG13"/>
</dbReference>
<dbReference type="GeneID" id="576968"/>
<evidence type="ECO:0000313" key="8">
    <source>
        <dbReference type="Proteomes" id="UP000007110"/>
    </source>
</evidence>
<dbReference type="InterPro" id="IPR036570">
    <property type="entry name" value="HORMA_dom_sf"/>
</dbReference>
<keyword evidence="8" id="KW-1185">Reference proteome</keyword>
<dbReference type="Gene3D" id="3.30.900.10">
    <property type="entry name" value="HORMA domain"/>
    <property type="match status" value="1"/>
</dbReference>
<dbReference type="RefSeq" id="XP_030844941.1">
    <property type="nucleotide sequence ID" value="XM_030989081.1"/>
</dbReference>
<dbReference type="Pfam" id="PF10033">
    <property type="entry name" value="ATG13"/>
    <property type="match status" value="1"/>
</dbReference>
<dbReference type="GO" id="GO:0034727">
    <property type="term" value="P:piecemeal microautophagy of the nucleus"/>
    <property type="evidence" value="ECO:0000318"/>
    <property type="project" value="GO_Central"/>
</dbReference>
<keyword evidence="3 4" id="KW-0072">Autophagy</keyword>
<comment type="subcellular location">
    <subcellularLocation>
        <location evidence="1">Preautophagosomal structure</location>
    </subcellularLocation>
</comment>
<evidence type="ECO:0000256" key="1">
    <source>
        <dbReference type="ARBA" id="ARBA00004329"/>
    </source>
</evidence>
<evidence type="ECO:0000259" key="6">
    <source>
        <dbReference type="Pfam" id="PF10033"/>
    </source>
</evidence>
<dbReference type="GO" id="GO:0019887">
    <property type="term" value="F:protein kinase regulator activity"/>
    <property type="evidence" value="ECO:0000318"/>
    <property type="project" value="GO_Central"/>
</dbReference>
<evidence type="ECO:0000313" key="7">
    <source>
        <dbReference type="EnsemblMetazoa" id="XP_030844941"/>
    </source>
</evidence>
<dbReference type="FunFam" id="3.30.900.10:FF:000017">
    <property type="entry name" value="Autophagy-related protein 13"/>
    <property type="match status" value="1"/>
</dbReference>
<dbReference type="CTD" id="9776"/>
<dbReference type="GO" id="GO:0000407">
    <property type="term" value="C:phagophore assembly site"/>
    <property type="evidence" value="ECO:0000318"/>
    <property type="project" value="GO_Central"/>
</dbReference>
<dbReference type="OrthoDB" id="70161at2759"/>
<evidence type="ECO:0000256" key="4">
    <source>
        <dbReference type="RuleBase" id="RU361214"/>
    </source>
</evidence>
<reference evidence="8" key="1">
    <citation type="submission" date="2015-02" db="EMBL/GenBank/DDBJ databases">
        <title>Genome sequencing for Strongylocentrotus purpuratus.</title>
        <authorList>
            <person name="Murali S."/>
            <person name="Liu Y."/>
            <person name="Vee V."/>
            <person name="English A."/>
            <person name="Wang M."/>
            <person name="Skinner E."/>
            <person name="Han Y."/>
            <person name="Muzny D.M."/>
            <person name="Worley K.C."/>
            <person name="Gibbs R.A."/>
        </authorList>
    </citation>
    <scope>NUCLEOTIDE SEQUENCE</scope>
</reference>
<organism evidence="7 8">
    <name type="scientific">Strongylocentrotus purpuratus</name>
    <name type="common">Purple sea urchin</name>
    <dbReference type="NCBI Taxonomy" id="7668"/>
    <lineage>
        <taxon>Eukaryota</taxon>
        <taxon>Metazoa</taxon>
        <taxon>Echinodermata</taxon>
        <taxon>Eleutherozoa</taxon>
        <taxon>Echinozoa</taxon>
        <taxon>Echinoidea</taxon>
        <taxon>Euechinoidea</taxon>
        <taxon>Echinacea</taxon>
        <taxon>Camarodonta</taxon>
        <taxon>Echinidea</taxon>
        <taxon>Strongylocentrotidae</taxon>
        <taxon>Strongylocentrotus</taxon>
    </lineage>
</organism>
<dbReference type="KEGG" id="spu:576968"/>
<dbReference type="GO" id="GO:0005776">
    <property type="term" value="C:autophagosome"/>
    <property type="evidence" value="ECO:0000318"/>
    <property type="project" value="GO_Central"/>
</dbReference>
<dbReference type="InParanoid" id="A0A7M7P488"/>
<protein>
    <recommendedName>
        <fullName evidence="4">Autophagy-related protein 13</fullName>
    </recommendedName>
</protein>
<dbReference type="GO" id="GO:1990316">
    <property type="term" value="C:Atg1/ULK1 kinase complex"/>
    <property type="evidence" value="ECO:0000318"/>
    <property type="project" value="GO_Central"/>
</dbReference>
<dbReference type="PANTHER" id="PTHR13430">
    <property type="match status" value="1"/>
</dbReference>
<feature type="domain" description="Autophagy-related protein 13 N-terminal" evidence="6">
    <location>
        <begin position="102"/>
        <end position="203"/>
    </location>
</feature>
<dbReference type="PANTHER" id="PTHR13430:SF4">
    <property type="entry name" value="AUTOPHAGY-RELATED PROTEIN 13"/>
    <property type="match status" value="1"/>
</dbReference>
<dbReference type="AlphaFoldDB" id="A0A7M7P488"/>
<feature type="region of interest" description="Disordered" evidence="5">
    <location>
        <begin position="360"/>
        <end position="391"/>
    </location>
</feature>
<feature type="region of interest" description="Disordered" evidence="5">
    <location>
        <begin position="217"/>
        <end position="322"/>
    </location>
</feature>
<dbReference type="FunCoup" id="A0A7M7P488">
    <property type="interactions" value="915"/>
</dbReference>
<accession>A0A7M7P488</accession>
<dbReference type="GO" id="GO:0034497">
    <property type="term" value="P:protein localization to phagophore assembly site"/>
    <property type="evidence" value="ECO:0000318"/>
    <property type="project" value="GO_Central"/>
</dbReference>
<name>A0A7M7P488_STRPU</name>
<dbReference type="GO" id="GO:0005829">
    <property type="term" value="C:cytosol"/>
    <property type="evidence" value="ECO:0000318"/>
    <property type="project" value="GO_Central"/>
</dbReference>